<dbReference type="Pfam" id="PF05193">
    <property type="entry name" value="Peptidase_M16_C"/>
    <property type="match status" value="1"/>
</dbReference>
<dbReference type="PANTHER" id="PTHR11851:SF224">
    <property type="entry name" value="PROCESSING PROTEASE"/>
    <property type="match status" value="1"/>
</dbReference>
<sequence length="453" mass="51505">MKVNREIQPNAGIPGQFKLPLTDNLQLENGLQIYHTEKHKLPIVKINLVIPAGSSYDGYGNEGLAYLTSLVLDEGAGNLNSLQLSDEIDKLGSKIDISTSVDHIFISLTSLAENFKRTLELFSLIVNEPQFNIESFEREKKKHITKIIQSFDSPEYLAANAFQKNIFKGSVYDKPILGYANSVETITLQQIRDFYSRYFLNNDMSLISVGAIPSDDLTALFEKYLGNIILKPVQNSVKIEFQKNAGKIYFINKEGAAQSEIVAGHLIKDRNATDYLAAKVANTILGGQFSSRINLNLRENKGYTYGANSGLSYNKFIGYFTVSTSVQSEYTIESIKEIRKEINFIREEIREDEIAFAKSYLIKQFPSMSETYSQVLQQITTKTIYHLEDFYDHYIQDVWDLTHSEILNSANEYFIPELLSFFVVGDKEKIYESLRTIDDLQLIELDKLGNKIN</sequence>
<keyword evidence="3" id="KW-0645">Protease</keyword>
<dbReference type="GO" id="GO:0046872">
    <property type="term" value="F:metal ion binding"/>
    <property type="evidence" value="ECO:0007669"/>
    <property type="project" value="InterPro"/>
</dbReference>
<evidence type="ECO:0000259" key="1">
    <source>
        <dbReference type="Pfam" id="PF00675"/>
    </source>
</evidence>
<dbReference type="Gene3D" id="3.30.830.10">
    <property type="entry name" value="Metalloenzyme, LuxS/M16 peptidase-like"/>
    <property type="match status" value="2"/>
</dbReference>
<dbReference type="InterPro" id="IPR011249">
    <property type="entry name" value="Metalloenz_LuxS/M16"/>
</dbReference>
<dbReference type="InterPro" id="IPR007863">
    <property type="entry name" value="Peptidase_M16_C"/>
</dbReference>
<feature type="domain" description="Peptidase M16 C-terminal" evidence="2">
    <location>
        <begin position="185"/>
        <end position="359"/>
    </location>
</feature>
<dbReference type="EMBL" id="LNQE01000773">
    <property type="protein sequence ID" value="KUG25083.1"/>
    <property type="molecule type" value="Genomic_DNA"/>
</dbReference>
<protein>
    <submittedName>
        <fullName evidence="3">Protease, insulinase family/protease, insulinase family</fullName>
    </submittedName>
</protein>
<organism evidence="3">
    <name type="scientific">hydrocarbon metagenome</name>
    <dbReference type="NCBI Taxonomy" id="938273"/>
    <lineage>
        <taxon>unclassified sequences</taxon>
        <taxon>metagenomes</taxon>
        <taxon>ecological metagenomes</taxon>
    </lineage>
</organism>
<feature type="domain" description="Peptidase M16 N-terminal" evidence="1">
    <location>
        <begin position="38"/>
        <end position="167"/>
    </location>
</feature>
<dbReference type="InterPro" id="IPR011765">
    <property type="entry name" value="Pept_M16_N"/>
</dbReference>
<dbReference type="GO" id="GO:0006508">
    <property type="term" value="P:proteolysis"/>
    <property type="evidence" value="ECO:0007669"/>
    <property type="project" value="UniProtKB-KW"/>
</dbReference>
<accession>A0A0W8FVZ4</accession>
<evidence type="ECO:0000259" key="2">
    <source>
        <dbReference type="Pfam" id="PF05193"/>
    </source>
</evidence>
<dbReference type="GO" id="GO:0008233">
    <property type="term" value="F:peptidase activity"/>
    <property type="evidence" value="ECO:0007669"/>
    <property type="project" value="UniProtKB-KW"/>
</dbReference>
<dbReference type="PANTHER" id="PTHR11851">
    <property type="entry name" value="METALLOPROTEASE"/>
    <property type="match status" value="1"/>
</dbReference>
<comment type="caution">
    <text evidence="3">The sequence shown here is derived from an EMBL/GenBank/DDBJ whole genome shotgun (WGS) entry which is preliminary data.</text>
</comment>
<dbReference type="Pfam" id="PF00675">
    <property type="entry name" value="Peptidase_M16"/>
    <property type="match status" value="1"/>
</dbReference>
<gene>
    <name evidence="3" type="ORF">ASZ90_005097</name>
</gene>
<reference evidence="3" key="1">
    <citation type="journal article" date="2015" name="Proc. Natl. Acad. Sci. U.S.A.">
        <title>Networks of energetic and metabolic interactions define dynamics in microbial communities.</title>
        <authorList>
            <person name="Embree M."/>
            <person name="Liu J.K."/>
            <person name="Al-Bassam M.M."/>
            <person name="Zengler K."/>
        </authorList>
    </citation>
    <scope>NUCLEOTIDE SEQUENCE</scope>
</reference>
<proteinExistence type="predicted"/>
<keyword evidence="3" id="KW-0378">Hydrolase</keyword>
<evidence type="ECO:0000313" key="3">
    <source>
        <dbReference type="EMBL" id="KUG25083.1"/>
    </source>
</evidence>
<dbReference type="AlphaFoldDB" id="A0A0W8FVZ4"/>
<name>A0A0W8FVZ4_9ZZZZ</name>
<dbReference type="SUPFAM" id="SSF63411">
    <property type="entry name" value="LuxS/MPP-like metallohydrolase"/>
    <property type="match status" value="2"/>
</dbReference>
<dbReference type="InterPro" id="IPR050361">
    <property type="entry name" value="MPP/UQCRC_Complex"/>
</dbReference>